<dbReference type="PRINTS" id="PR00996">
    <property type="entry name" value="CHERMTFRASE"/>
</dbReference>
<proteinExistence type="predicted"/>
<dbReference type="SUPFAM" id="SSF53335">
    <property type="entry name" value="S-adenosyl-L-methionine-dependent methyltransferases"/>
    <property type="match status" value="1"/>
</dbReference>
<dbReference type="Gene3D" id="3.40.50.150">
    <property type="entry name" value="Vaccinia Virus protein VP39"/>
    <property type="match status" value="1"/>
</dbReference>
<feature type="active site" evidence="6">
    <location>
        <position position="128"/>
    </location>
</feature>
<dbReference type="SUPFAM" id="SSF57997">
    <property type="entry name" value="Tropomyosin"/>
    <property type="match status" value="1"/>
</dbReference>
<feature type="active site" evidence="6">
    <location>
        <position position="9"/>
    </location>
</feature>
<dbReference type="CDD" id="cd16434">
    <property type="entry name" value="CheB-CheR_fusion"/>
    <property type="match status" value="1"/>
</dbReference>
<organism evidence="11 12">
    <name type="scientific">Marinobacter vulgaris</name>
    <dbReference type="NCBI Taxonomy" id="1928331"/>
    <lineage>
        <taxon>Bacteria</taxon>
        <taxon>Pseudomonadati</taxon>
        <taxon>Pseudomonadota</taxon>
        <taxon>Gammaproteobacteria</taxon>
        <taxon>Pseudomonadales</taxon>
        <taxon>Marinobacteraceae</taxon>
        <taxon>Marinobacter</taxon>
    </lineage>
</organism>
<dbReference type="OrthoDB" id="9816309at2"/>
<evidence type="ECO:0000256" key="7">
    <source>
        <dbReference type="SAM" id="MobiDB-lite"/>
    </source>
</evidence>
<dbReference type="SMART" id="SM00138">
    <property type="entry name" value="MeTrc"/>
    <property type="match status" value="1"/>
</dbReference>
<dbReference type="GO" id="GO:0008984">
    <property type="term" value="F:protein-glutamate methylesterase activity"/>
    <property type="evidence" value="ECO:0007669"/>
    <property type="project" value="InterPro"/>
</dbReference>
<evidence type="ECO:0000313" key="12">
    <source>
        <dbReference type="Proteomes" id="UP000253987"/>
    </source>
</evidence>
<evidence type="ECO:0000259" key="8">
    <source>
        <dbReference type="PROSITE" id="PS50113"/>
    </source>
</evidence>
<evidence type="ECO:0000256" key="4">
    <source>
        <dbReference type="ARBA" id="ARBA00022679"/>
    </source>
</evidence>
<keyword evidence="4" id="KW-0808">Transferase</keyword>
<evidence type="ECO:0000256" key="5">
    <source>
        <dbReference type="ARBA" id="ARBA00022691"/>
    </source>
</evidence>
<gene>
    <name evidence="11" type="ORF">DIT71_05550</name>
</gene>
<dbReference type="InterPro" id="IPR022641">
    <property type="entry name" value="CheR_N"/>
</dbReference>
<dbReference type="Gene3D" id="1.20.1170.10">
    <property type="match status" value="1"/>
</dbReference>
<dbReference type="PANTHER" id="PTHR24422">
    <property type="entry name" value="CHEMOTAXIS PROTEIN METHYLTRANSFERASE"/>
    <property type="match status" value="1"/>
</dbReference>
<accession>A0A2V3ZNH0</accession>
<feature type="domain" description="CheR-type methyltransferase" evidence="10">
    <location>
        <begin position="205"/>
        <end position="448"/>
    </location>
</feature>
<dbReference type="InterPro" id="IPR029063">
    <property type="entry name" value="SAM-dependent_MTases_sf"/>
</dbReference>
<dbReference type="PANTHER" id="PTHR24422:SF27">
    <property type="entry name" value="PROTEIN-GLUTAMATE O-METHYLTRANSFERASE"/>
    <property type="match status" value="1"/>
</dbReference>
<comment type="caution">
    <text evidence="11">The sequence shown here is derived from an EMBL/GenBank/DDBJ whole genome shotgun (WGS) entry which is preliminary data.</text>
</comment>
<dbReference type="InterPro" id="IPR050903">
    <property type="entry name" value="Bact_Chemotaxis_MeTrfase"/>
</dbReference>
<dbReference type="Gene3D" id="1.10.155.10">
    <property type="entry name" value="Chemotaxis receptor methyltransferase CheR, N-terminal domain"/>
    <property type="match status" value="1"/>
</dbReference>
<evidence type="ECO:0000259" key="10">
    <source>
        <dbReference type="PROSITE" id="PS50123"/>
    </source>
</evidence>
<dbReference type="EC" id="2.1.1.80" evidence="2"/>
<dbReference type="GO" id="GO:0000156">
    <property type="term" value="F:phosphorelay response regulator activity"/>
    <property type="evidence" value="ECO:0007669"/>
    <property type="project" value="InterPro"/>
</dbReference>
<keyword evidence="6" id="KW-0378">Hydrolase</keyword>
<dbReference type="InterPro" id="IPR022642">
    <property type="entry name" value="CheR_C"/>
</dbReference>
<dbReference type="InterPro" id="IPR000780">
    <property type="entry name" value="CheR_MeTrfase"/>
</dbReference>
<dbReference type="GO" id="GO:0032259">
    <property type="term" value="P:methylation"/>
    <property type="evidence" value="ECO:0007669"/>
    <property type="project" value="UniProtKB-KW"/>
</dbReference>
<dbReference type="GO" id="GO:0008983">
    <property type="term" value="F:protein-glutamate O-methyltransferase activity"/>
    <property type="evidence" value="ECO:0007669"/>
    <property type="project" value="UniProtKB-EC"/>
</dbReference>
<feature type="compositionally biased region" description="Polar residues" evidence="7">
    <location>
        <begin position="667"/>
        <end position="687"/>
    </location>
</feature>
<dbReference type="Pfam" id="PF01739">
    <property type="entry name" value="CheR"/>
    <property type="match status" value="1"/>
</dbReference>
<dbReference type="CDD" id="cd00130">
    <property type="entry name" value="PAS"/>
    <property type="match status" value="1"/>
</dbReference>
<dbReference type="Pfam" id="PF03705">
    <property type="entry name" value="CheR_N"/>
    <property type="match status" value="1"/>
</dbReference>
<reference evidence="11 12" key="2">
    <citation type="submission" date="2018-06" db="EMBL/GenBank/DDBJ databases">
        <title>Marinobactersediminissp. nov, a moderately halophilic bacterium isolated from marine solar saltern.</title>
        <authorList>
            <person name="Zhang Y."/>
        </authorList>
    </citation>
    <scope>NUCLEOTIDE SEQUENCE [LARGE SCALE GENOMIC DNA]</scope>
    <source>
        <strain evidence="11 12">F01</strain>
    </source>
</reference>
<dbReference type="GO" id="GO:0006935">
    <property type="term" value="P:chemotaxis"/>
    <property type="evidence" value="ECO:0007669"/>
    <property type="project" value="UniProtKB-UniRule"/>
</dbReference>
<dbReference type="InterPro" id="IPR035965">
    <property type="entry name" value="PAS-like_dom_sf"/>
</dbReference>
<feature type="domain" description="PAC" evidence="8">
    <location>
        <begin position="788"/>
        <end position="838"/>
    </location>
</feature>
<dbReference type="InterPro" id="IPR000014">
    <property type="entry name" value="PAS"/>
</dbReference>
<dbReference type="SUPFAM" id="SSF47757">
    <property type="entry name" value="Chemotaxis receptor methyltransferase CheR, N-terminal domain"/>
    <property type="match status" value="1"/>
</dbReference>
<evidence type="ECO:0000256" key="2">
    <source>
        <dbReference type="ARBA" id="ARBA00012534"/>
    </source>
</evidence>
<dbReference type="EMBL" id="QFWX01000002">
    <property type="protein sequence ID" value="PXX92649.1"/>
    <property type="molecule type" value="Genomic_DNA"/>
</dbReference>
<dbReference type="Proteomes" id="UP000253987">
    <property type="component" value="Unassembled WGS sequence"/>
</dbReference>
<dbReference type="Pfam" id="PF01339">
    <property type="entry name" value="CheB_methylest"/>
    <property type="match status" value="1"/>
</dbReference>
<feature type="active site" evidence="6">
    <location>
        <position position="36"/>
    </location>
</feature>
<dbReference type="InterPro" id="IPR035909">
    <property type="entry name" value="CheB_C"/>
</dbReference>
<dbReference type="SUPFAM" id="SSF55785">
    <property type="entry name" value="PYP-like sensor domain (PAS domain)"/>
    <property type="match status" value="1"/>
</dbReference>
<reference evidence="12" key="1">
    <citation type="submission" date="2018-05" db="EMBL/GenBank/DDBJ databases">
        <authorList>
            <person name="Lu D."/>
        </authorList>
    </citation>
    <scope>NUCLEOTIDE SEQUENCE [LARGE SCALE GENOMIC DNA]</scope>
    <source>
        <strain evidence="12">F01</strain>
    </source>
</reference>
<keyword evidence="12" id="KW-1185">Reference proteome</keyword>
<dbReference type="SUPFAM" id="SSF52738">
    <property type="entry name" value="Methylesterase CheB, C-terminal domain"/>
    <property type="match status" value="1"/>
</dbReference>
<keyword evidence="3" id="KW-0489">Methyltransferase</keyword>
<feature type="region of interest" description="Disordered" evidence="7">
    <location>
        <begin position="656"/>
        <end position="698"/>
    </location>
</feature>
<keyword evidence="5" id="KW-0949">S-adenosyl-L-methionine</keyword>
<dbReference type="InterPro" id="IPR000673">
    <property type="entry name" value="Sig_transdc_resp-reg_Me-estase"/>
</dbReference>
<keyword evidence="6" id="KW-0145">Chemotaxis</keyword>
<feature type="region of interest" description="Disordered" evidence="7">
    <location>
        <begin position="621"/>
        <end position="641"/>
    </location>
</feature>
<dbReference type="Pfam" id="PF13596">
    <property type="entry name" value="PAS_10"/>
    <property type="match status" value="1"/>
</dbReference>
<evidence type="ECO:0000256" key="3">
    <source>
        <dbReference type="ARBA" id="ARBA00022603"/>
    </source>
</evidence>
<evidence type="ECO:0000313" key="11">
    <source>
        <dbReference type="EMBL" id="PXX92649.1"/>
    </source>
</evidence>
<sequence>MRIVGIGASAGGLASFEEFFRNTPCDTGMAFLVVQHLDPTQKALLPELLQRYTDMPVHEAGQNMPIHTNSVYVIPPNRELRVLDGILKLEQPAETRGLRLPINVLFSSLASAQNERAIAVVLSGMGSDGTLGLQAIKATGGLTIVETPDSAQFDAMPKSAIASGCADIVAPAGEIPNRILTYVRRVPEPGKSPHHDRQALRSLTQLDSVLQLLQKHTRHDFSLYKPSTLNRRIERRMAIHGLSDLADYTRYLAANKQEVQLLFRELLIGVTQFFRDPDTWDCLIATALPEQLTEQSTEHMLRAWVVGCSTGEEAYSLAMAYTEAQEATHPGRELNLQIFASDISPEAITVARRGQYPLTIADTVSEARLARFFTRHEHYYQVRPLIRDKVLFATHDVILDPPFTRLDMISCRNLLIYFDVALQRRILPLFHYSLRHNGLLMLGTSETIGRLNHLFAPLKPKLRLYRSKPFQSDRHYDFLLRSFPTMSSMHKEHSVRSSQMPPPEATDSLQSAADNVLLQVYAPAAVVLNADADIVYISGRTGKYLEPAAGKANWNIHAMARKGLREPLYTALRKASEQSESVELAGLPVQTGSGTQAVDVTIQALREPDALKGMTMVVFRDAPQKEASPQRKPASASKSDYAAEIHRYQKEIESLQKQAKHTREELQASNEELQSTNEELQSANEELTTSKEEMQSMNEELQTINTELQTKLDDLALAQSDMQNVLNSIEIAVLFLDQELNVRRYTERAASIISLRESDIGRPLSDLTTSLRYPELQEDARKTLDTLAVNEKQITTTDGRWFSVRIIPYRRLDNVIDGVVITLVDITGSKNLESSLRKHPSA</sequence>
<dbReference type="AlphaFoldDB" id="A0A2V3ZNH0"/>
<dbReference type="PROSITE" id="PS50113">
    <property type="entry name" value="PAC"/>
    <property type="match status" value="1"/>
</dbReference>
<dbReference type="InterPro" id="IPR036804">
    <property type="entry name" value="CheR_N_sf"/>
</dbReference>
<dbReference type="Gene3D" id="3.30.450.20">
    <property type="entry name" value="PAS domain"/>
    <property type="match status" value="1"/>
</dbReference>
<name>A0A2V3ZNH0_9GAMM</name>
<comment type="catalytic activity">
    <reaction evidence="1">
        <text>L-glutamyl-[protein] + S-adenosyl-L-methionine = [protein]-L-glutamate 5-O-methyl ester + S-adenosyl-L-homocysteine</text>
        <dbReference type="Rhea" id="RHEA:24452"/>
        <dbReference type="Rhea" id="RHEA-COMP:10208"/>
        <dbReference type="Rhea" id="RHEA-COMP:10311"/>
        <dbReference type="ChEBI" id="CHEBI:29973"/>
        <dbReference type="ChEBI" id="CHEBI:57856"/>
        <dbReference type="ChEBI" id="CHEBI:59789"/>
        <dbReference type="ChEBI" id="CHEBI:82795"/>
        <dbReference type="EC" id="2.1.1.80"/>
    </reaction>
</comment>
<dbReference type="InterPro" id="IPR000700">
    <property type="entry name" value="PAS-assoc_C"/>
</dbReference>
<dbReference type="Gene3D" id="3.40.50.180">
    <property type="entry name" value="Methylesterase CheB, C-terminal domain"/>
    <property type="match status" value="1"/>
</dbReference>
<dbReference type="PROSITE" id="PS50123">
    <property type="entry name" value="CHER"/>
    <property type="match status" value="1"/>
</dbReference>
<evidence type="ECO:0000256" key="6">
    <source>
        <dbReference type="PROSITE-ProRule" id="PRU00050"/>
    </source>
</evidence>
<feature type="domain" description="CheB-type methylesterase" evidence="9">
    <location>
        <begin position="1"/>
        <end position="186"/>
    </location>
</feature>
<evidence type="ECO:0000256" key="1">
    <source>
        <dbReference type="ARBA" id="ARBA00001541"/>
    </source>
</evidence>
<dbReference type="GO" id="GO:0005737">
    <property type="term" value="C:cytoplasm"/>
    <property type="evidence" value="ECO:0007669"/>
    <property type="project" value="InterPro"/>
</dbReference>
<protein>
    <recommendedName>
        <fullName evidence="2">protein-glutamate O-methyltransferase</fullName>
        <ecNumber evidence="2">2.1.1.80</ecNumber>
    </recommendedName>
</protein>
<evidence type="ECO:0000259" key="9">
    <source>
        <dbReference type="PROSITE" id="PS50122"/>
    </source>
</evidence>
<dbReference type="PROSITE" id="PS50122">
    <property type="entry name" value="CHEB"/>
    <property type="match status" value="1"/>
</dbReference>